<proteinExistence type="predicted"/>
<accession>A0A7J6NTZ4</accession>
<reference evidence="1 2" key="1">
    <citation type="submission" date="2020-04" db="EMBL/GenBank/DDBJ databases">
        <title>Perkinsus olseni comparative genomics.</title>
        <authorList>
            <person name="Bogema D.R."/>
        </authorList>
    </citation>
    <scope>NUCLEOTIDE SEQUENCE [LARGE SCALE GENOMIC DNA]</scope>
    <source>
        <strain evidence="1">00978-12</strain>
    </source>
</reference>
<evidence type="ECO:0000313" key="2">
    <source>
        <dbReference type="Proteomes" id="UP000541610"/>
    </source>
</evidence>
<protein>
    <submittedName>
        <fullName evidence="1">Uncharacterized protein</fullName>
    </submittedName>
</protein>
<sequence length="258" mass="28265">MVLGAEHLAADILAVQRELGDDTPLEMLHLVMGYVGASSVTKGAGGTEKVEAHKAHAFDAVRQRHYKIKEGSVVSEQASCCRTVKVGDSGIHWGILACNKDRLYLGIDHDAADRSVKEVDLGSGKSRATLNPEFSPAVFDVADRGDKGLRFTYLDPCQRNYVFVADEGCEKERRISLPCVSGSVRFITPDVICASVSRHYELRLALVDIGDDETPKYLDDFDLGVAGMYIKGMEMSPCGHVLQVRTREETLEIGVEYA</sequence>
<dbReference type="OrthoDB" id="433135at2759"/>
<dbReference type="AlphaFoldDB" id="A0A7J6NTZ4"/>
<dbReference type="Proteomes" id="UP000541610">
    <property type="component" value="Unassembled WGS sequence"/>
</dbReference>
<name>A0A7J6NTZ4_PEROL</name>
<organism evidence="1 2">
    <name type="scientific">Perkinsus olseni</name>
    <name type="common">Perkinsus atlanticus</name>
    <dbReference type="NCBI Taxonomy" id="32597"/>
    <lineage>
        <taxon>Eukaryota</taxon>
        <taxon>Sar</taxon>
        <taxon>Alveolata</taxon>
        <taxon>Perkinsozoa</taxon>
        <taxon>Perkinsea</taxon>
        <taxon>Perkinsida</taxon>
        <taxon>Perkinsidae</taxon>
        <taxon>Perkinsus</taxon>
    </lineage>
</organism>
<gene>
    <name evidence="1" type="ORF">FOZ60_004374</name>
</gene>
<evidence type="ECO:0000313" key="1">
    <source>
        <dbReference type="EMBL" id="KAF4687046.1"/>
    </source>
</evidence>
<dbReference type="EMBL" id="JABANP010000199">
    <property type="protein sequence ID" value="KAF4687046.1"/>
    <property type="molecule type" value="Genomic_DNA"/>
</dbReference>
<comment type="caution">
    <text evidence="1">The sequence shown here is derived from an EMBL/GenBank/DDBJ whole genome shotgun (WGS) entry which is preliminary data.</text>
</comment>